<proteinExistence type="predicted"/>
<reference evidence="2 3" key="1">
    <citation type="submission" date="2017-10" db="EMBL/GenBank/DDBJ databases">
        <title>Whole genome of Pedobacter ginsengisoli T01R-27 isolated from tomato rhizosphere.</title>
        <authorList>
            <person name="Weon H.-Y."/>
            <person name="Lee S.A."/>
            <person name="Sang M.K."/>
            <person name="Song J."/>
        </authorList>
    </citation>
    <scope>NUCLEOTIDE SEQUENCE [LARGE SCALE GENOMIC DNA]</scope>
    <source>
        <strain evidence="2 3">T01R-27</strain>
    </source>
</reference>
<organism evidence="2 3">
    <name type="scientific">Pedobacter ginsengisoli</name>
    <dbReference type="NCBI Taxonomy" id="363852"/>
    <lineage>
        <taxon>Bacteria</taxon>
        <taxon>Pseudomonadati</taxon>
        <taxon>Bacteroidota</taxon>
        <taxon>Sphingobacteriia</taxon>
        <taxon>Sphingobacteriales</taxon>
        <taxon>Sphingobacteriaceae</taxon>
        <taxon>Pedobacter</taxon>
    </lineage>
</organism>
<name>A0A2D1U335_9SPHI</name>
<evidence type="ECO:0000313" key="2">
    <source>
        <dbReference type="EMBL" id="ATP55998.1"/>
    </source>
</evidence>
<dbReference type="EMBL" id="CP024091">
    <property type="protein sequence ID" value="ATP55998.1"/>
    <property type="molecule type" value="Genomic_DNA"/>
</dbReference>
<keyword evidence="3" id="KW-1185">Reference proteome</keyword>
<feature type="transmembrane region" description="Helical" evidence="1">
    <location>
        <begin position="39"/>
        <end position="58"/>
    </location>
</feature>
<keyword evidence="1" id="KW-0812">Transmembrane</keyword>
<keyword evidence="1" id="KW-0472">Membrane</keyword>
<evidence type="ECO:0000313" key="3">
    <source>
        <dbReference type="Proteomes" id="UP000223749"/>
    </source>
</evidence>
<feature type="transmembrane region" description="Helical" evidence="1">
    <location>
        <begin position="12"/>
        <end position="33"/>
    </location>
</feature>
<accession>A0A2D1U335</accession>
<sequence>MLKIKTLRLMFTFYMSYFTTAFVLTLVSAYMLFKLGAEAFTLIFWFKMVSYGIIIYYINNYKSKEFYYYQNLGIPKLTLWIGTLTFDFIIFIALLIYSVSK</sequence>
<feature type="transmembrane region" description="Helical" evidence="1">
    <location>
        <begin position="79"/>
        <end position="99"/>
    </location>
</feature>
<evidence type="ECO:0000256" key="1">
    <source>
        <dbReference type="SAM" id="Phobius"/>
    </source>
</evidence>
<protein>
    <submittedName>
        <fullName evidence="2">Uncharacterized protein</fullName>
    </submittedName>
</protein>
<dbReference type="AlphaFoldDB" id="A0A2D1U335"/>
<dbReference type="RefSeq" id="WP_099437940.1">
    <property type="nucleotide sequence ID" value="NZ_CP024091.1"/>
</dbReference>
<keyword evidence="1" id="KW-1133">Transmembrane helix</keyword>
<gene>
    <name evidence="2" type="ORF">CPT03_05755</name>
</gene>
<dbReference type="Proteomes" id="UP000223749">
    <property type="component" value="Chromosome"/>
</dbReference>
<dbReference type="KEGG" id="pgs:CPT03_05755"/>
<dbReference type="OrthoDB" id="1095931at2"/>